<reference evidence="3" key="1">
    <citation type="submission" date="2023-06" db="EMBL/GenBank/DDBJ databases">
        <title>Genome-scale phylogeny and comparative genomics of the fungal order Sordariales.</title>
        <authorList>
            <consortium name="Lawrence Berkeley National Laboratory"/>
            <person name="Hensen N."/>
            <person name="Bonometti L."/>
            <person name="Westerberg I."/>
            <person name="Brannstrom I.O."/>
            <person name="Guillou S."/>
            <person name="Cros-Aarteil S."/>
            <person name="Calhoun S."/>
            <person name="Haridas S."/>
            <person name="Kuo A."/>
            <person name="Mondo S."/>
            <person name="Pangilinan J."/>
            <person name="Riley R."/>
            <person name="Labutti K."/>
            <person name="Andreopoulos B."/>
            <person name="Lipzen A."/>
            <person name="Chen C."/>
            <person name="Yanf M."/>
            <person name="Daum C."/>
            <person name="Ng V."/>
            <person name="Clum A."/>
            <person name="Steindorff A."/>
            <person name="Ohm R."/>
            <person name="Martin F."/>
            <person name="Silar P."/>
            <person name="Natvig D."/>
            <person name="Lalanne C."/>
            <person name="Gautier V."/>
            <person name="Ament-Velasquez S.L."/>
            <person name="Kruys A."/>
            <person name="Hutchinson M.I."/>
            <person name="Powell A.J."/>
            <person name="Barry K."/>
            <person name="Miller A.N."/>
            <person name="Grigoriev I.V."/>
            <person name="Debuchy R."/>
            <person name="Gladieux P."/>
            <person name="Thoren M.H."/>
            <person name="Johannesson H."/>
        </authorList>
    </citation>
    <scope>NUCLEOTIDE SEQUENCE</scope>
    <source>
        <strain evidence="3">PSN4</strain>
    </source>
</reference>
<gene>
    <name evidence="3" type="ORF">QBC47DRAFT_330971</name>
</gene>
<accession>A0AAJ0B397</accession>
<dbReference type="Gene3D" id="3.30.160.60">
    <property type="entry name" value="Classic Zinc Finger"/>
    <property type="match status" value="1"/>
</dbReference>
<feature type="compositionally biased region" description="Basic and acidic residues" evidence="1">
    <location>
        <begin position="509"/>
        <end position="519"/>
    </location>
</feature>
<evidence type="ECO:0000313" key="3">
    <source>
        <dbReference type="EMBL" id="KAK1750890.1"/>
    </source>
</evidence>
<keyword evidence="4" id="KW-1185">Reference proteome</keyword>
<comment type="caution">
    <text evidence="3">The sequence shown here is derived from an EMBL/GenBank/DDBJ whole genome shotgun (WGS) entry which is preliminary data.</text>
</comment>
<dbReference type="InterPro" id="IPR058925">
    <property type="entry name" value="zf-C2H2_AcuF"/>
</dbReference>
<feature type="compositionally biased region" description="Low complexity" evidence="1">
    <location>
        <begin position="489"/>
        <end position="505"/>
    </location>
</feature>
<feature type="compositionally biased region" description="Basic and acidic residues" evidence="1">
    <location>
        <begin position="592"/>
        <end position="606"/>
    </location>
</feature>
<feature type="compositionally biased region" description="Basic and acidic residues" evidence="1">
    <location>
        <begin position="548"/>
        <end position="569"/>
    </location>
</feature>
<feature type="region of interest" description="Disordered" evidence="1">
    <location>
        <begin position="479"/>
        <end position="606"/>
    </location>
</feature>
<feature type="compositionally biased region" description="Basic and acidic residues" evidence="1">
    <location>
        <begin position="575"/>
        <end position="585"/>
    </location>
</feature>
<feature type="domain" description="C2H2-type" evidence="2">
    <location>
        <begin position="391"/>
        <end position="416"/>
    </location>
</feature>
<sequence length="677" mass="76026">MATESQALGPIARSVRRLFDAFAPLRTPEVHELSRALEDELTRFKMWAGNLGAHQHGASSLDYRLREAPHLRDQVNYLLQDAIDTVEHAAVVAQDILTREGPAHVSREPLSQPTFPATSNPSRDGDDGQTTDSDEDDVPSPEQRFATLQTDFAEIIDCLLRLSVAIANPAPYDRFRKFQGAPSEDISYREVYDIAHVRDKCPGASQEVCEILGKAITRRRQFFRYRRDHHEKLAAGLDATTVEEGNDARSEIVAKTIASSIPEPMKTMTENLDRYGQVIDEDNHSETAGSVTSYATSAGLALRGMEVGNVDNLPPPLRVPELPTANANGIFECPFCFRMISAPTRQAWKRHVFGDLRPYTCLFEDCVLSNSEFDRRSSWRAHMLQHHLRAWYCPYKCKGARFSSPAELRSHLRAQHLPHEPEAQLNTIAAVGEGYLPEDEARKCPICTVELAGLRLYTKHLGRHLEQLALFALPDLDNQSDKRAEDSGSDSQSSGDPLPGLAGLALDDDSGRQGKKVDSSEMEQTPRETSPTRAVPGWPPWEPEDEEEKTHDNSQARLEHDRELREQKDKHRKTDMKPAEDEGRPHNPATLAKEDPTLSTDPDRDSAAAAAFAPTVTEHGSQIRHPKTKSKSRELSMWFCCHCGYGPHNMDLYDGCIMCQALRCRDCHVERHHNRWD</sequence>
<evidence type="ECO:0000313" key="4">
    <source>
        <dbReference type="Proteomes" id="UP001239445"/>
    </source>
</evidence>
<dbReference type="InterPro" id="IPR013087">
    <property type="entry name" value="Znf_C2H2_type"/>
</dbReference>
<feature type="domain" description="C2H2-type" evidence="2">
    <location>
        <begin position="359"/>
        <end position="386"/>
    </location>
</feature>
<dbReference type="Proteomes" id="UP001239445">
    <property type="component" value="Unassembled WGS sequence"/>
</dbReference>
<dbReference type="EMBL" id="MU839844">
    <property type="protein sequence ID" value="KAK1750890.1"/>
    <property type="molecule type" value="Genomic_DNA"/>
</dbReference>
<proteinExistence type="predicted"/>
<feature type="compositionally biased region" description="Polar residues" evidence="1">
    <location>
        <begin position="109"/>
        <end position="122"/>
    </location>
</feature>
<evidence type="ECO:0000256" key="1">
    <source>
        <dbReference type="SAM" id="MobiDB-lite"/>
    </source>
</evidence>
<feature type="domain" description="C2H2-type" evidence="2">
    <location>
        <begin position="442"/>
        <end position="464"/>
    </location>
</feature>
<name>A0AAJ0B397_9PEZI</name>
<dbReference type="AlphaFoldDB" id="A0AAJ0B397"/>
<dbReference type="PANTHER" id="PTHR35391:SF7">
    <property type="entry name" value="C2H2-TYPE DOMAIN-CONTAINING PROTEIN"/>
    <property type="match status" value="1"/>
</dbReference>
<feature type="region of interest" description="Disordered" evidence="1">
    <location>
        <begin position="103"/>
        <end position="141"/>
    </location>
</feature>
<protein>
    <recommendedName>
        <fullName evidence="2">C2H2-type domain-containing protein</fullName>
    </recommendedName>
</protein>
<dbReference type="Pfam" id="PF26082">
    <property type="entry name" value="zf-C2H2_AcuF"/>
    <property type="match status" value="1"/>
</dbReference>
<feature type="compositionally biased region" description="Acidic residues" evidence="1">
    <location>
        <begin position="127"/>
        <end position="139"/>
    </location>
</feature>
<organism evidence="3 4">
    <name type="scientific">Echria macrotheca</name>
    <dbReference type="NCBI Taxonomy" id="438768"/>
    <lineage>
        <taxon>Eukaryota</taxon>
        <taxon>Fungi</taxon>
        <taxon>Dikarya</taxon>
        <taxon>Ascomycota</taxon>
        <taxon>Pezizomycotina</taxon>
        <taxon>Sordariomycetes</taxon>
        <taxon>Sordariomycetidae</taxon>
        <taxon>Sordariales</taxon>
        <taxon>Schizotheciaceae</taxon>
        <taxon>Echria</taxon>
    </lineage>
</organism>
<dbReference type="SMART" id="SM00355">
    <property type="entry name" value="ZnF_C2H2"/>
    <property type="match status" value="3"/>
</dbReference>
<evidence type="ECO:0000259" key="2">
    <source>
        <dbReference type="SMART" id="SM00355"/>
    </source>
</evidence>
<dbReference type="PANTHER" id="PTHR35391">
    <property type="entry name" value="C2H2-TYPE DOMAIN-CONTAINING PROTEIN-RELATED"/>
    <property type="match status" value="1"/>
</dbReference>